<proteinExistence type="predicted"/>
<dbReference type="InterPro" id="IPR049053">
    <property type="entry name" value="AFCA-like_C"/>
</dbReference>
<dbReference type="Gene3D" id="1.50.10.10">
    <property type="match status" value="1"/>
</dbReference>
<evidence type="ECO:0000259" key="1">
    <source>
        <dbReference type="Pfam" id="PF14498"/>
    </source>
</evidence>
<evidence type="ECO:0000313" key="5">
    <source>
        <dbReference type="Proteomes" id="UP000185221"/>
    </source>
</evidence>
<gene>
    <name evidence="4" type="ORF">SAMN05444394_3834</name>
</gene>
<accession>A0A1N6HMY1</accession>
<dbReference type="Pfam" id="PF21307">
    <property type="entry name" value="Glyco_hydro_95_C"/>
    <property type="match status" value="1"/>
</dbReference>
<organism evidence="4 5">
    <name type="scientific">Algoriphagus halophilus</name>
    <dbReference type="NCBI Taxonomy" id="226505"/>
    <lineage>
        <taxon>Bacteria</taxon>
        <taxon>Pseudomonadati</taxon>
        <taxon>Bacteroidota</taxon>
        <taxon>Cytophagia</taxon>
        <taxon>Cytophagales</taxon>
        <taxon>Cyclobacteriaceae</taxon>
        <taxon>Algoriphagus</taxon>
    </lineage>
</organism>
<dbReference type="InterPro" id="IPR054363">
    <property type="entry name" value="GH95_cat"/>
</dbReference>
<evidence type="ECO:0000259" key="2">
    <source>
        <dbReference type="Pfam" id="PF21307"/>
    </source>
</evidence>
<dbReference type="InterPro" id="IPR027414">
    <property type="entry name" value="GH95_N_dom"/>
</dbReference>
<dbReference type="InterPro" id="IPR016518">
    <property type="entry name" value="Alpha-L-fucosidase"/>
</dbReference>
<dbReference type="GO" id="GO:0004560">
    <property type="term" value="F:alpha-L-fucosidase activity"/>
    <property type="evidence" value="ECO:0007669"/>
    <property type="project" value="InterPro"/>
</dbReference>
<sequence>MIAISFLQRYFLSILFLVGISQFSNAQRADLTLKFDQPAINFLESLPIGNGHLGGMIFGNPNRDRIVLNEKTLWSGGVQDADRENANQYLKQIQQLLLEGKNQEAEALLQEHFVSKGVGSGYGNGANEHYGSYQTLGDLWITWKDTASLFTDYERILDLEKAIATTQWNRNGVKFIQEAYSSIPDDVMIIKLSASEKGELNFDVELSRKENASLSNLGENSLLLSGQLPNKDLPGMKYAALLQVIPINGTISNGEGKLHVKDSEICYLIISSATDYNIDHPEIPLGDPVQKAQEIVAALDLKEAQERHVEAFQSFFNRNSFKLNKENPEVQQLTTPERLLRFAEGKEDAQLPVLYYNFGKYLLISSSQPGQLPANLQGIWATEYQAPWNGDYHLDINIQMNYWLAEPMGLGDLAEPMRNFTSNLVRNGEKTAKAYYDAEGWVAHVISNPWYFTSPGEGANWGSTMTGGAWMTEHIWEHFRYTRDTAFLEEYYPVLKGAAQFLASVLIEEPEHRYLVTAPSNSPENTYLKPNGYKGHTVMGPTMDMQITREVFGNTIAAATILGIDETFANQLKDKKKRLAPNQVGKNGDLNEWLQDWEDADPNHRHVSHLYGLHPYDEITRWDTPKLAAAAKETLIQRGDGGTGWSRAWKINFWARLGDGDHALLLLKKLLQPAGGDGTKIVMSNGGTYANLFCAHPPFQIDGNFGGAAGISEMLLQSHGKDEVIRLLPALPTDQSWEKGSVKGMRARGGFSVDFEWDFGKISKATILSEVGGECKILLPGGGNLVNENGQELVRNSDNKPRVVSFNTEKGAAYLVNIK</sequence>
<feature type="domain" description="Alpha fucosidase A-like C-terminal" evidence="2">
    <location>
        <begin position="717"/>
        <end position="816"/>
    </location>
</feature>
<feature type="domain" description="Glycosyl hydrolase family 95 N-terminal" evidence="1">
    <location>
        <begin position="33"/>
        <end position="277"/>
    </location>
</feature>
<dbReference type="PANTHER" id="PTHR31084:SF0">
    <property type="entry name" value="ALPHA-L-FUCOSIDASE 2"/>
    <property type="match status" value="1"/>
</dbReference>
<name>A0A1N6HMY1_9BACT</name>
<dbReference type="SUPFAM" id="SSF48208">
    <property type="entry name" value="Six-hairpin glycosidases"/>
    <property type="match status" value="1"/>
</dbReference>
<dbReference type="Pfam" id="PF22124">
    <property type="entry name" value="Glyco_hydro_95_cat"/>
    <property type="match status" value="1"/>
</dbReference>
<dbReference type="EMBL" id="FSRC01000004">
    <property type="protein sequence ID" value="SIO21122.1"/>
    <property type="molecule type" value="Genomic_DNA"/>
</dbReference>
<keyword evidence="5" id="KW-1185">Reference proteome</keyword>
<dbReference type="PIRSF" id="PIRSF007663">
    <property type="entry name" value="UCP007663"/>
    <property type="match status" value="1"/>
</dbReference>
<dbReference type="InterPro" id="IPR008928">
    <property type="entry name" value="6-hairpin_glycosidase_sf"/>
</dbReference>
<protein>
    <submittedName>
        <fullName evidence="4">Alpha-L-fucosidase 2</fullName>
    </submittedName>
</protein>
<dbReference type="OrthoDB" id="9802600at2"/>
<dbReference type="STRING" id="226505.SAMN05444394_3834"/>
<dbReference type="PANTHER" id="PTHR31084">
    <property type="entry name" value="ALPHA-L-FUCOSIDASE 2"/>
    <property type="match status" value="1"/>
</dbReference>
<evidence type="ECO:0000259" key="3">
    <source>
        <dbReference type="Pfam" id="PF22124"/>
    </source>
</evidence>
<dbReference type="Proteomes" id="UP000185221">
    <property type="component" value="Unassembled WGS sequence"/>
</dbReference>
<evidence type="ECO:0000313" key="4">
    <source>
        <dbReference type="EMBL" id="SIO21122.1"/>
    </source>
</evidence>
<feature type="domain" description="Glycosyl hydrolase family 95 catalytic" evidence="3">
    <location>
        <begin position="302"/>
        <end position="715"/>
    </location>
</feature>
<dbReference type="Pfam" id="PF14498">
    <property type="entry name" value="Glyco_hyd_65N_2"/>
    <property type="match status" value="1"/>
</dbReference>
<reference evidence="5" key="1">
    <citation type="submission" date="2016-11" db="EMBL/GenBank/DDBJ databases">
        <authorList>
            <person name="Varghese N."/>
            <person name="Submissions S."/>
        </authorList>
    </citation>
    <scope>NUCLEOTIDE SEQUENCE [LARGE SCALE GENOMIC DNA]</scope>
    <source>
        <strain evidence="5">DSM 15292</strain>
    </source>
</reference>
<dbReference type="AlphaFoldDB" id="A0A1N6HMY1"/>
<dbReference type="InterPro" id="IPR012341">
    <property type="entry name" value="6hp_glycosidase-like_sf"/>
</dbReference>
<dbReference type="GO" id="GO:0005975">
    <property type="term" value="P:carbohydrate metabolic process"/>
    <property type="evidence" value="ECO:0007669"/>
    <property type="project" value="InterPro"/>
</dbReference>